<dbReference type="InParanoid" id="A0A1B7N4D5"/>
<dbReference type="STRING" id="1314800.A0A1B7N4D5"/>
<name>A0A1B7N4D5_9AGAM</name>
<dbReference type="AlphaFoldDB" id="A0A1B7N4D5"/>
<dbReference type="OrthoDB" id="5591297at2759"/>
<keyword evidence="2" id="KW-1185">Reference proteome</keyword>
<accession>A0A1B7N4D5</accession>
<proteinExistence type="predicted"/>
<evidence type="ECO:0000313" key="2">
    <source>
        <dbReference type="Proteomes" id="UP000092154"/>
    </source>
</evidence>
<dbReference type="EMBL" id="KV448239">
    <property type="protein sequence ID" value="OAX39717.1"/>
    <property type="molecule type" value="Genomic_DNA"/>
</dbReference>
<gene>
    <name evidence="1" type="ORF">K503DRAFT_61401</name>
</gene>
<protein>
    <recommendedName>
        <fullName evidence="3">Cytidyltransferase-like domain-containing protein</fullName>
    </recommendedName>
</protein>
<sequence length="110" mass="12299">MKPNLFSPSGHALKLLQKVQRQESTVELVYTSHERWPFSPLPVHPQPKPDTIRISVLDSSFNPPTSAHLALVNLMLRMWLVTFVCLCGDERNNLCCPGSKALCSTTEPVT</sequence>
<evidence type="ECO:0008006" key="3">
    <source>
        <dbReference type="Google" id="ProtNLM"/>
    </source>
</evidence>
<organism evidence="1 2">
    <name type="scientific">Rhizopogon vinicolor AM-OR11-026</name>
    <dbReference type="NCBI Taxonomy" id="1314800"/>
    <lineage>
        <taxon>Eukaryota</taxon>
        <taxon>Fungi</taxon>
        <taxon>Dikarya</taxon>
        <taxon>Basidiomycota</taxon>
        <taxon>Agaricomycotina</taxon>
        <taxon>Agaricomycetes</taxon>
        <taxon>Agaricomycetidae</taxon>
        <taxon>Boletales</taxon>
        <taxon>Suillineae</taxon>
        <taxon>Rhizopogonaceae</taxon>
        <taxon>Rhizopogon</taxon>
    </lineage>
</organism>
<evidence type="ECO:0000313" key="1">
    <source>
        <dbReference type="EMBL" id="OAX39717.1"/>
    </source>
</evidence>
<dbReference type="Proteomes" id="UP000092154">
    <property type="component" value="Unassembled WGS sequence"/>
</dbReference>
<reference evidence="1 2" key="1">
    <citation type="submission" date="2016-06" db="EMBL/GenBank/DDBJ databases">
        <title>Comparative genomics of the ectomycorrhizal sister species Rhizopogon vinicolor and Rhizopogon vesiculosus (Basidiomycota: Boletales) reveals a divergence of the mating type B locus.</title>
        <authorList>
            <consortium name="DOE Joint Genome Institute"/>
            <person name="Mujic A.B."/>
            <person name="Kuo A."/>
            <person name="Tritt A."/>
            <person name="Lipzen A."/>
            <person name="Chen C."/>
            <person name="Johnson J."/>
            <person name="Sharma A."/>
            <person name="Barry K."/>
            <person name="Grigoriev I.V."/>
            <person name="Spatafora J.W."/>
        </authorList>
    </citation>
    <scope>NUCLEOTIDE SEQUENCE [LARGE SCALE GENOMIC DNA]</scope>
    <source>
        <strain evidence="1 2">AM-OR11-026</strain>
    </source>
</reference>